<organism evidence="2 3">
    <name type="scientific">Camelus dromedarius</name>
    <name type="common">Dromedary</name>
    <name type="synonym">Arabian camel</name>
    <dbReference type="NCBI Taxonomy" id="9838"/>
    <lineage>
        <taxon>Eukaryota</taxon>
        <taxon>Metazoa</taxon>
        <taxon>Chordata</taxon>
        <taxon>Craniata</taxon>
        <taxon>Vertebrata</taxon>
        <taxon>Euteleostomi</taxon>
        <taxon>Mammalia</taxon>
        <taxon>Eutheria</taxon>
        <taxon>Laurasiatheria</taxon>
        <taxon>Artiodactyla</taxon>
        <taxon>Tylopoda</taxon>
        <taxon>Camelidae</taxon>
        <taxon>Camelus</taxon>
    </lineage>
</organism>
<dbReference type="EMBL" id="JWIN03000016">
    <property type="protein sequence ID" value="KAB1266513.1"/>
    <property type="molecule type" value="Genomic_DNA"/>
</dbReference>
<accession>A0A5N4D5U9</accession>
<proteinExistence type="predicted"/>
<dbReference type="Proteomes" id="UP000299084">
    <property type="component" value="Unassembled WGS sequence"/>
</dbReference>
<name>A0A5N4D5U9_CAMDR</name>
<comment type="caution">
    <text evidence="2">The sequence shown here is derived from an EMBL/GenBank/DDBJ whole genome shotgun (WGS) entry which is preliminary data.</text>
</comment>
<evidence type="ECO:0000256" key="1">
    <source>
        <dbReference type="SAM" id="MobiDB-lite"/>
    </source>
</evidence>
<feature type="region of interest" description="Disordered" evidence="1">
    <location>
        <begin position="1"/>
        <end position="24"/>
    </location>
</feature>
<dbReference type="AlphaFoldDB" id="A0A5N4D5U9"/>
<sequence>MVLGVLAEPSQRERRSSSPFSKPNRLRVHLGKEAAAKRGQVPKDVKALLLNPPRPPIRQTAPQARLFHCARSLAGRFRLRVHGALRERGSAAPGAGRARAEGWAGPGLSWGFPFPSVWSCRELSLGDLGDSGARGGARVPAGISSSETSFHLRIPEGMITFCHRNSAGEVDQP</sequence>
<protein>
    <submittedName>
        <fullName evidence="2">Uncharacterized protein</fullName>
    </submittedName>
</protein>
<reference evidence="2 3" key="1">
    <citation type="journal article" date="2019" name="Mol. Ecol. Resour.">
        <title>Improving Illumina assemblies with Hi-C and long reads: an example with the North African dromedary.</title>
        <authorList>
            <person name="Elbers J.P."/>
            <person name="Rogers M.F."/>
            <person name="Perelman P.L."/>
            <person name="Proskuryakova A.A."/>
            <person name="Serdyukova N.A."/>
            <person name="Johnson W.E."/>
            <person name="Horin P."/>
            <person name="Corander J."/>
            <person name="Murphy D."/>
            <person name="Burger P.A."/>
        </authorList>
    </citation>
    <scope>NUCLEOTIDE SEQUENCE [LARGE SCALE GENOMIC DNA]</scope>
    <source>
        <strain evidence="2">Drom800</strain>
        <tissue evidence="2">Blood</tissue>
    </source>
</reference>
<gene>
    <name evidence="2" type="ORF">Cadr_000018742</name>
</gene>
<keyword evidence="3" id="KW-1185">Reference proteome</keyword>
<evidence type="ECO:0000313" key="2">
    <source>
        <dbReference type="EMBL" id="KAB1266513.1"/>
    </source>
</evidence>
<evidence type="ECO:0000313" key="3">
    <source>
        <dbReference type="Proteomes" id="UP000299084"/>
    </source>
</evidence>